<name>A0A4R4EG66_9BACL</name>
<sequence>MKFSLIKKMVLGIIAVSMITYGTSGFFIFVLKDYIAPQMSDWSYIIIILGLGIFWTGLLGWLAAMYLVKPLVRLTSVVNEAATGKLNVEIPEHRSKDEIHILYASFTTMLGNLKQIITDITNNSTSTNRHASDLSNALMQAASQVESISNTIIDISKGADLQADSTKNTFTTVERITDAAQDVSSKADQAFALTKNMSHTLQDSEVIVHSLVQGMLELAKSSEHSIEIVNQLDENAQEINNISVVVREIADQTHLLALNASIEAARAGEQGMGFAVVATEIRKLAEQSTEAVDNINELIKQIQNQIGLVVEQITGQVNVISVEASKGEKVNQALTAIEQAVSHTSDAVKVIVEVVSEQGVQIQKTLDETRGIAAISGQIASGARDVSAYTQEQTAIMEEVAASSEVLRNNANMLNEKIKVFQTN</sequence>
<dbReference type="PROSITE" id="PS50111">
    <property type="entry name" value="CHEMOTAXIS_TRANSDUC_2"/>
    <property type="match status" value="1"/>
</dbReference>
<dbReference type="Proteomes" id="UP000295418">
    <property type="component" value="Unassembled WGS sequence"/>
</dbReference>
<dbReference type="RefSeq" id="WP_132418225.1">
    <property type="nucleotide sequence ID" value="NZ_SKFG01000010.1"/>
</dbReference>
<dbReference type="GO" id="GO:0007165">
    <property type="term" value="P:signal transduction"/>
    <property type="evidence" value="ECO:0007669"/>
    <property type="project" value="UniProtKB-KW"/>
</dbReference>
<comment type="caution">
    <text evidence="10">The sequence shown here is derived from an EMBL/GenBank/DDBJ whole genome shotgun (WGS) entry which is preliminary data.</text>
</comment>
<dbReference type="Gene3D" id="1.10.8.500">
    <property type="entry name" value="HAMP domain in histidine kinase"/>
    <property type="match status" value="1"/>
</dbReference>
<accession>A0A4R4EG66</accession>
<keyword evidence="3 7" id="KW-0472">Membrane</keyword>
<evidence type="ECO:0000256" key="6">
    <source>
        <dbReference type="PROSITE-ProRule" id="PRU00284"/>
    </source>
</evidence>
<evidence type="ECO:0000259" key="8">
    <source>
        <dbReference type="PROSITE" id="PS50111"/>
    </source>
</evidence>
<dbReference type="PROSITE" id="PS50885">
    <property type="entry name" value="HAMP"/>
    <property type="match status" value="1"/>
</dbReference>
<feature type="domain" description="HAMP" evidence="9">
    <location>
        <begin position="65"/>
        <end position="118"/>
    </location>
</feature>
<dbReference type="OrthoDB" id="2489132at2"/>
<dbReference type="SMART" id="SM00283">
    <property type="entry name" value="MA"/>
    <property type="match status" value="1"/>
</dbReference>
<organism evidence="10 11">
    <name type="scientific">Paenibacillus albiflavus</name>
    <dbReference type="NCBI Taxonomy" id="2545760"/>
    <lineage>
        <taxon>Bacteria</taxon>
        <taxon>Bacillati</taxon>
        <taxon>Bacillota</taxon>
        <taxon>Bacilli</taxon>
        <taxon>Bacillales</taxon>
        <taxon>Paenibacillaceae</taxon>
        <taxon>Paenibacillus</taxon>
    </lineage>
</organism>
<feature type="domain" description="Methyl-accepting transducer" evidence="8">
    <location>
        <begin position="137"/>
        <end position="408"/>
    </location>
</feature>
<dbReference type="Gene3D" id="1.10.287.950">
    <property type="entry name" value="Methyl-accepting chemotaxis protein"/>
    <property type="match status" value="1"/>
</dbReference>
<gene>
    <name evidence="10" type="ORF">E0485_11720</name>
</gene>
<keyword evidence="2" id="KW-1003">Cell membrane</keyword>
<evidence type="ECO:0000256" key="2">
    <source>
        <dbReference type="ARBA" id="ARBA00022475"/>
    </source>
</evidence>
<dbReference type="InterPro" id="IPR004089">
    <property type="entry name" value="MCPsignal_dom"/>
</dbReference>
<proteinExistence type="inferred from homology"/>
<dbReference type="PANTHER" id="PTHR32089:SF112">
    <property type="entry name" value="LYSOZYME-LIKE PROTEIN-RELATED"/>
    <property type="match status" value="1"/>
</dbReference>
<dbReference type="Pfam" id="PF00015">
    <property type="entry name" value="MCPsignal"/>
    <property type="match status" value="1"/>
</dbReference>
<evidence type="ECO:0000313" key="10">
    <source>
        <dbReference type="EMBL" id="TCZ77125.1"/>
    </source>
</evidence>
<dbReference type="EMBL" id="SKFG01000010">
    <property type="protein sequence ID" value="TCZ77125.1"/>
    <property type="molecule type" value="Genomic_DNA"/>
</dbReference>
<evidence type="ECO:0000256" key="3">
    <source>
        <dbReference type="ARBA" id="ARBA00023136"/>
    </source>
</evidence>
<dbReference type="PANTHER" id="PTHR32089">
    <property type="entry name" value="METHYL-ACCEPTING CHEMOTAXIS PROTEIN MCPB"/>
    <property type="match status" value="1"/>
</dbReference>
<dbReference type="Pfam" id="PF00672">
    <property type="entry name" value="HAMP"/>
    <property type="match status" value="1"/>
</dbReference>
<evidence type="ECO:0000256" key="1">
    <source>
        <dbReference type="ARBA" id="ARBA00004236"/>
    </source>
</evidence>
<evidence type="ECO:0000259" key="9">
    <source>
        <dbReference type="PROSITE" id="PS50885"/>
    </source>
</evidence>
<dbReference type="SUPFAM" id="SSF58104">
    <property type="entry name" value="Methyl-accepting chemotaxis protein (MCP) signaling domain"/>
    <property type="match status" value="1"/>
</dbReference>
<evidence type="ECO:0000256" key="5">
    <source>
        <dbReference type="ARBA" id="ARBA00029447"/>
    </source>
</evidence>
<keyword evidence="7" id="KW-0812">Transmembrane</keyword>
<dbReference type="GO" id="GO:0005886">
    <property type="term" value="C:plasma membrane"/>
    <property type="evidence" value="ECO:0007669"/>
    <property type="project" value="UniProtKB-SubCell"/>
</dbReference>
<comment type="subcellular location">
    <subcellularLocation>
        <location evidence="1">Cell membrane</location>
    </subcellularLocation>
</comment>
<evidence type="ECO:0000256" key="7">
    <source>
        <dbReference type="SAM" id="Phobius"/>
    </source>
</evidence>
<feature type="transmembrane region" description="Helical" evidence="7">
    <location>
        <begin position="9"/>
        <end position="30"/>
    </location>
</feature>
<dbReference type="AlphaFoldDB" id="A0A4R4EG66"/>
<keyword evidence="11" id="KW-1185">Reference proteome</keyword>
<dbReference type="InterPro" id="IPR003660">
    <property type="entry name" value="HAMP_dom"/>
</dbReference>
<evidence type="ECO:0000313" key="11">
    <source>
        <dbReference type="Proteomes" id="UP000295418"/>
    </source>
</evidence>
<comment type="similarity">
    <text evidence="5">Belongs to the methyl-accepting chemotaxis (MCP) protein family.</text>
</comment>
<keyword evidence="7" id="KW-1133">Transmembrane helix</keyword>
<protein>
    <submittedName>
        <fullName evidence="10">Methyl-accepting chemotaxis protein</fullName>
    </submittedName>
</protein>
<evidence type="ECO:0000256" key="4">
    <source>
        <dbReference type="ARBA" id="ARBA00023224"/>
    </source>
</evidence>
<reference evidence="10 11" key="1">
    <citation type="submission" date="2019-03" db="EMBL/GenBank/DDBJ databases">
        <authorList>
            <person name="Kim M.K.M."/>
        </authorList>
    </citation>
    <scope>NUCLEOTIDE SEQUENCE [LARGE SCALE GENOMIC DNA]</scope>
    <source>
        <strain evidence="10 11">18JY21-1</strain>
    </source>
</reference>
<dbReference type="SMART" id="SM00304">
    <property type="entry name" value="HAMP"/>
    <property type="match status" value="1"/>
</dbReference>
<feature type="transmembrane region" description="Helical" evidence="7">
    <location>
        <begin position="42"/>
        <end position="68"/>
    </location>
</feature>
<dbReference type="CDD" id="cd06225">
    <property type="entry name" value="HAMP"/>
    <property type="match status" value="1"/>
</dbReference>
<keyword evidence="4 6" id="KW-0807">Transducer</keyword>